<dbReference type="Proteomes" id="UP000606499">
    <property type="component" value="Unassembled WGS sequence"/>
</dbReference>
<dbReference type="AlphaFoldDB" id="A0A923LYB7"/>
<evidence type="ECO:0000313" key="1">
    <source>
        <dbReference type="EMBL" id="MBC5726636.1"/>
    </source>
</evidence>
<sequence length="124" mass="13942">MAAPHLTFSITGEKISAVSGFDKVIVAFQSDIAYQAFECRATKVDEDWGRGKGALIASFSQTPANTQRQFDVYDDFLLKGDGEYRISLYAQGEDGSWNDNYYYIPQDSSMYICADGKPYLCMRE</sequence>
<evidence type="ECO:0000313" key="2">
    <source>
        <dbReference type="Proteomes" id="UP000606499"/>
    </source>
</evidence>
<proteinExistence type="predicted"/>
<protein>
    <submittedName>
        <fullName evidence="1">Uncharacterized protein</fullName>
    </submittedName>
</protein>
<accession>A0A923LYB7</accession>
<keyword evidence="2" id="KW-1185">Reference proteome</keyword>
<gene>
    <name evidence="1" type="ORF">H8S45_14370</name>
</gene>
<name>A0A923LYB7_9FIRM</name>
<comment type="caution">
    <text evidence="1">The sequence shown here is derived from an EMBL/GenBank/DDBJ whole genome shotgun (WGS) entry which is preliminary data.</text>
</comment>
<dbReference type="RefSeq" id="WP_186950352.1">
    <property type="nucleotide sequence ID" value="NZ_JACOPL010000022.1"/>
</dbReference>
<reference evidence="1" key="1">
    <citation type="submission" date="2020-08" db="EMBL/GenBank/DDBJ databases">
        <title>Genome public.</title>
        <authorList>
            <person name="Liu C."/>
            <person name="Sun Q."/>
        </authorList>
    </citation>
    <scope>NUCLEOTIDE SEQUENCE</scope>
    <source>
        <strain evidence="1">NSJ-28</strain>
    </source>
</reference>
<organism evidence="1 2">
    <name type="scientific">Agathobaculum faecis</name>
    <dbReference type="NCBI Taxonomy" id="2763013"/>
    <lineage>
        <taxon>Bacteria</taxon>
        <taxon>Bacillati</taxon>
        <taxon>Bacillota</taxon>
        <taxon>Clostridia</taxon>
        <taxon>Eubacteriales</taxon>
        <taxon>Butyricicoccaceae</taxon>
        <taxon>Agathobaculum</taxon>
    </lineage>
</organism>
<dbReference type="EMBL" id="JACOPL010000022">
    <property type="protein sequence ID" value="MBC5726636.1"/>
    <property type="molecule type" value="Genomic_DNA"/>
</dbReference>